<dbReference type="Proteomes" id="UP000315724">
    <property type="component" value="Chromosome"/>
</dbReference>
<reference evidence="1 2" key="1">
    <citation type="submission" date="2019-02" db="EMBL/GenBank/DDBJ databases">
        <title>Deep-cultivation of Planctomycetes and their phenomic and genomic characterization uncovers novel biology.</title>
        <authorList>
            <person name="Wiegand S."/>
            <person name="Jogler M."/>
            <person name="Boedeker C."/>
            <person name="Pinto D."/>
            <person name="Vollmers J."/>
            <person name="Rivas-Marin E."/>
            <person name="Kohn T."/>
            <person name="Peeters S.H."/>
            <person name="Heuer A."/>
            <person name="Rast P."/>
            <person name="Oberbeckmann S."/>
            <person name="Bunk B."/>
            <person name="Jeske O."/>
            <person name="Meyerdierks A."/>
            <person name="Storesund J.E."/>
            <person name="Kallscheuer N."/>
            <person name="Luecker S."/>
            <person name="Lage O.M."/>
            <person name="Pohl T."/>
            <person name="Merkel B.J."/>
            <person name="Hornburger P."/>
            <person name="Mueller R.-W."/>
            <person name="Bruemmer F."/>
            <person name="Labrenz M."/>
            <person name="Spormann A.M."/>
            <person name="Op den Camp H."/>
            <person name="Overmann J."/>
            <person name="Amann R."/>
            <person name="Jetten M.S.M."/>
            <person name="Mascher T."/>
            <person name="Medema M.H."/>
            <person name="Devos D.P."/>
            <person name="Kaster A.-K."/>
            <person name="Ovreas L."/>
            <person name="Rohde M."/>
            <person name="Galperin M.Y."/>
            <person name="Jogler C."/>
        </authorList>
    </citation>
    <scope>NUCLEOTIDE SEQUENCE [LARGE SCALE GENOMIC DNA]</scope>
    <source>
        <strain evidence="1 2">Mal48</strain>
    </source>
</reference>
<organism evidence="1 2">
    <name type="scientific">Thalassoglobus polymorphus</name>
    <dbReference type="NCBI Taxonomy" id="2527994"/>
    <lineage>
        <taxon>Bacteria</taxon>
        <taxon>Pseudomonadati</taxon>
        <taxon>Planctomycetota</taxon>
        <taxon>Planctomycetia</taxon>
        <taxon>Planctomycetales</taxon>
        <taxon>Planctomycetaceae</taxon>
        <taxon>Thalassoglobus</taxon>
    </lineage>
</organism>
<evidence type="ECO:0000313" key="1">
    <source>
        <dbReference type="EMBL" id="QDT31605.1"/>
    </source>
</evidence>
<dbReference type="KEGG" id="tpol:Mal48_08400"/>
<gene>
    <name evidence="1" type="ORF">Mal48_08400</name>
</gene>
<name>A0A517QJ48_9PLAN</name>
<keyword evidence="2" id="KW-1185">Reference proteome</keyword>
<sequence length="52" mass="6070">MDRSKTIVDVKTALAEKYERQAVLTKSSSKRKQFAYKAARYRRQVAQLQHGQ</sequence>
<dbReference type="RefSeq" id="WP_197442025.1">
    <property type="nucleotide sequence ID" value="NZ_CP036267.1"/>
</dbReference>
<accession>A0A517QJ48</accession>
<protein>
    <submittedName>
        <fullName evidence="1">Uncharacterized protein</fullName>
    </submittedName>
</protein>
<dbReference type="AlphaFoldDB" id="A0A517QJ48"/>
<evidence type="ECO:0000313" key="2">
    <source>
        <dbReference type="Proteomes" id="UP000315724"/>
    </source>
</evidence>
<dbReference type="EMBL" id="CP036267">
    <property type="protein sequence ID" value="QDT31605.1"/>
    <property type="molecule type" value="Genomic_DNA"/>
</dbReference>
<proteinExistence type="predicted"/>